<sequence length="329" mass="35350">MTRLVCTGKFMQVTLCALVHVFFVLGLTMPTSLQGQTDARRTLDARVGLAPGLHDAEEAISNLELVSTTAKGPGFSPDLETETPYTGGYTNSDLAFKDNYSIVGNYQGFQVYNVEDPNNPNLQVSVVCPGGQGDVSVYGDLLFMSVQERRARLDCGTQGVADSISAERFRGVRIFDISDIRNPEQIAAVQTCRGSHTHTVVNDPQDNENVYVYVSGTSSVRPPEELAGCSGLSPDEDPNTSYFRIEVIQVPLANPERARVVSAPRLFMDQESGAISGLHQGGDFGPGTQSSRQTNQCHDITVYPELGLAAGACSGNGLLLDITDVINPV</sequence>
<organism evidence="1">
    <name type="scientific">marine metagenome</name>
    <dbReference type="NCBI Taxonomy" id="408172"/>
    <lineage>
        <taxon>unclassified sequences</taxon>
        <taxon>metagenomes</taxon>
        <taxon>ecological metagenomes</taxon>
    </lineage>
</organism>
<evidence type="ECO:0000313" key="1">
    <source>
        <dbReference type="EMBL" id="SVB34710.1"/>
    </source>
</evidence>
<protein>
    <submittedName>
        <fullName evidence="1">Uncharacterized protein</fullName>
    </submittedName>
</protein>
<gene>
    <name evidence="1" type="ORF">METZ01_LOCUS187564</name>
</gene>
<accession>A0A382D8F3</accession>
<proteinExistence type="predicted"/>
<dbReference type="EMBL" id="UINC01038143">
    <property type="protein sequence ID" value="SVB34710.1"/>
    <property type="molecule type" value="Genomic_DNA"/>
</dbReference>
<name>A0A382D8F3_9ZZZZ</name>
<dbReference type="AlphaFoldDB" id="A0A382D8F3"/>
<feature type="non-terminal residue" evidence="1">
    <location>
        <position position="329"/>
    </location>
</feature>
<reference evidence="1" key="1">
    <citation type="submission" date="2018-05" db="EMBL/GenBank/DDBJ databases">
        <authorList>
            <person name="Lanie J.A."/>
            <person name="Ng W.-L."/>
            <person name="Kazmierczak K.M."/>
            <person name="Andrzejewski T.M."/>
            <person name="Davidsen T.M."/>
            <person name="Wayne K.J."/>
            <person name="Tettelin H."/>
            <person name="Glass J.I."/>
            <person name="Rusch D."/>
            <person name="Podicherti R."/>
            <person name="Tsui H.-C.T."/>
            <person name="Winkler M.E."/>
        </authorList>
    </citation>
    <scope>NUCLEOTIDE SEQUENCE</scope>
</reference>